<evidence type="ECO:0000256" key="3">
    <source>
        <dbReference type="ARBA" id="ARBA00022448"/>
    </source>
</evidence>
<keyword evidence="5 8" id="KW-0812">Transmembrane</keyword>
<feature type="transmembrane region" description="Helical" evidence="8">
    <location>
        <begin position="12"/>
        <end position="33"/>
    </location>
</feature>
<dbReference type="CDD" id="cd06261">
    <property type="entry name" value="TM_PBP2"/>
    <property type="match status" value="1"/>
</dbReference>
<dbReference type="eggNOG" id="COG2011">
    <property type="taxonomic scope" value="Bacteria"/>
</dbReference>
<dbReference type="KEGG" id="smf:Smon_0626"/>
<keyword evidence="7 8" id="KW-0472">Membrane</keyword>
<name>D1AXS8_STRM9</name>
<dbReference type="InterPro" id="IPR035906">
    <property type="entry name" value="MetI-like_sf"/>
</dbReference>
<reference evidence="10 11" key="1">
    <citation type="journal article" date="2009" name="Stand. Genomic Sci.">
        <title>Complete genome sequence of Streptobacillus moniliformis type strain (9901T).</title>
        <authorList>
            <person name="Nolan M."/>
            <person name="Gronow S."/>
            <person name="Lapidus A."/>
            <person name="Ivanova N."/>
            <person name="Copeland A."/>
            <person name="Lucas S."/>
            <person name="Del Rio T.G."/>
            <person name="Chen F."/>
            <person name="Tice H."/>
            <person name="Pitluck S."/>
            <person name="Cheng J.F."/>
            <person name="Sims D."/>
            <person name="Meincke L."/>
            <person name="Bruce D."/>
            <person name="Goodwin L."/>
            <person name="Brettin T."/>
            <person name="Han C."/>
            <person name="Detter J.C."/>
            <person name="Ovchinikova G."/>
            <person name="Pati A."/>
            <person name="Mavromatis K."/>
            <person name="Mikhailova N."/>
            <person name="Chen A."/>
            <person name="Palaniappan K."/>
            <person name="Land M."/>
            <person name="Hauser L."/>
            <person name="Chang Y.J."/>
            <person name="Jeffries C.D."/>
            <person name="Rohde M."/>
            <person name="Sproer C."/>
            <person name="Goker M."/>
            <person name="Bristow J."/>
            <person name="Eisen J.A."/>
            <person name="Markowitz V."/>
            <person name="Hugenholtz P."/>
            <person name="Kyrpides N.C."/>
            <person name="Klenk H.P."/>
            <person name="Chain P."/>
        </authorList>
    </citation>
    <scope>NUCLEOTIDE SEQUENCE [LARGE SCALE GENOMIC DNA]</scope>
    <source>
        <strain evidence="11">ATCC 14647 / DSM 12112 / NCTC 10651 / 9901</strain>
    </source>
</reference>
<evidence type="ECO:0000259" key="9">
    <source>
        <dbReference type="PROSITE" id="PS50928"/>
    </source>
</evidence>
<dbReference type="STRING" id="519441.Smon_0626"/>
<evidence type="ECO:0000256" key="5">
    <source>
        <dbReference type="ARBA" id="ARBA00022692"/>
    </source>
</evidence>
<evidence type="ECO:0000256" key="2">
    <source>
        <dbReference type="ARBA" id="ARBA00007069"/>
    </source>
</evidence>
<evidence type="ECO:0000256" key="7">
    <source>
        <dbReference type="ARBA" id="ARBA00023136"/>
    </source>
</evidence>
<dbReference type="AlphaFoldDB" id="D1AXS8"/>
<dbReference type="Proteomes" id="UP000002072">
    <property type="component" value="Chromosome"/>
</dbReference>
<feature type="domain" description="ABC transmembrane type-1" evidence="9">
    <location>
        <begin position="6"/>
        <end position="201"/>
    </location>
</feature>
<dbReference type="PANTHER" id="PTHR30450:SF1">
    <property type="entry name" value="D-METHIONINE TRANSPORT SYSTEM PERMEASE PROTEIN METI-RELATED"/>
    <property type="match status" value="1"/>
</dbReference>
<feature type="transmembrane region" description="Helical" evidence="8">
    <location>
        <begin position="182"/>
        <end position="205"/>
    </location>
</feature>
<dbReference type="PROSITE" id="PS50928">
    <property type="entry name" value="ABC_TM1"/>
    <property type="match status" value="1"/>
</dbReference>
<evidence type="ECO:0000256" key="4">
    <source>
        <dbReference type="ARBA" id="ARBA00022475"/>
    </source>
</evidence>
<dbReference type="GO" id="GO:0048473">
    <property type="term" value="P:D-methionine transmembrane transport"/>
    <property type="evidence" value="ECO:0007669"/>
    <property type="project" value="TreeGrafter"/>
</dbReference>
<dbReference type="Pfam" id="PF00528">
    <property type="entry name" value="BPD_transp_1"/>
    <property type="match status" value="1"/>
</dbReference>
<feature type="transmembrane region" description="Helical" evidence="8">
    <location>
        <begin position="53"/>
        <end position="72"/>
    </location>
</feature>
<dbReference type="EMBL" id="CP001779">
    <property type="protein sequence ID" value="ACZ01104.1"/>
    <property type="molecule type" value="Genomic_DNA"/>
</dbReference>
<comment type="similarity">
    <text evidence="2">Belongs to the binding-protein-dependent transport system permease family. CysTW subfamily.</text>
</comment>
<evidence type="ECO:0000256" key="8">
    <source>
        <dbReference type="RuleBase" id="RU363032"/>
    </source>
</evidence>
<proteinExistence type="inferred from homology"/>
<keyword evidence="4" id="KW-1003">Cell membrane</keyword>
<dbReference type="OrthoDB" id="9793490at2"/>
<dbReference type="SUPFAM" id="SSF161098">
    <property type="entry name" value="MetI-like"/>
    <property type="match status" value="1"/>
</dbReference>
<accession>D1AXS8</accession>
<evidence type="ECO:0000313" key="10">
    <source>
        <dbReference type="EMBL" id="ACZ01104.1"/>
    </source>
</evidence>
<comment type="subcellular location">
    <subcellularLocation>
        <location evidence="1 8">Cell membrane</location>
        <topology evidence="1 8">Multi-pass membrane protein</topology>
    </subcellularLocation>
</comment>
<dbReference type="GeneID" id="29673139"/>
<dbReference type="Gene3D" id="1.10.3720.10">
    <property type="entry name" value="MetI-like"/>
    <property type="match status" value="1"/>
</dbReference>
<dbReference type="GO" id="GO:0005886">
    <property type="term" value="C:plasma membrane"/>
    <property type="evidence" value="ECO:0007669"/>
    <property type="project" value="UniProtKB-SubCell"/>
</dbReference>
<dbReference type="FunFam" id="1.10.3720.10:FF:000002">
    <property type="entry name" value="D-methionine ABC transporter permease MetI"/>
    <property type="match status" value="1"/>
</dbReference>
<protein>
    <submittedName>
        <fullName evidence="10">Binding-protein-dependent transport systems inner membrane component</fullName>
    </submittedName>
</protein>
<dbReference type="PANTHER" id="PTHR30450">
    <property type="entry name" value="ABC TRANSPORTER PERMEASE"/>
    <property type="match status" value="1"/>
</dbReference>
<evidence type="ECO:0000313" key="11">
    <source>
        <dbReference type="Proteomes" id="UP000002072"/>
    </source>
</evidence>
<dbReference type="InterPro" id="IPR051322">
    <property type="entry name" value="AA_ABC_Transporter_Permease"/>
</dbReference>
<keyword evidence="3 8" id="KW-0813">Transport</keyword>
<organism evidence="10 11">
    <name type="scientific">Streptobacillus moniliformis (strain ATCC 14647 / DSM 12112 / NCTC 10651 / 9901)</name>
    <dbReference type="NCBI Taxonomy" id="519441"/>
    <lineage>
        <taxon>Bacteria</taxon>
        <taxon>Fusobacteriati</taxon>
        <taxon>Fusobacteriota</taxon>
        <taxon>Fusobacteriia</taxon>
        <taxon>Fusobacteriales</taxon>
        <taxon>Leptotrichiaceae</taxon>
        <taxon>Streptobacillus</taxon>
    </lineage>
</organism>
<dbReference type="HOGENOM" id="CLU_077375_0_1_0"/>
<dbReference type="RefSeq" id="WP_012858656.1">
    <property type="nucleotide sequence ID" value="NC_013515.1"/>
</dbReference>
<keyword evidence="6 8" id="KW-1133">Transmembrane helix</keyword>
<gene>
    <name evidence="10" type="ordered locus">Smon_0626</name>
</gene>
<sequence length="214" mass="23062">MIIKSIFETIYMISVAIIIASIIGFPLGILLSITKEGSISENKTLNKILDLVIVNITRSIPFVILIVLLIPLSRLIVGKSYGTTAFIIPLSIGTAPFVARIIENSLNEVSYGLIEAAISMGATNKDIVFKVLIPEAIPSIINGLTLTLISLVGFSAIAGIIGGGGLGNLAVIEGFQRGNYKLMYLSTFILIIIVQIIQFIGTKIVKYIEKKRGR</sequence>
<feature type="transmembrane region" description="Helical" evidence="8">
    <location>
        <begin position="140"/>
        <end position="162"/>
    </location>
</feature>
<keyword evidence="11" id="KW-1185">Reference proteome</keyword>
<evidence type="ECO:0000256" key="6">
    <source>
        <dbReference type="ARBA" id="ARBA00022989"/>
    </source>
</evidence>
<evidence type="ECO:0000256" key="1">
    <source>
        <dbReference type="ARBA" id="ARBA00004651"/>
    </source>
</evidence>
<dbReference type="InterPro" id="IPR000515">
    <property type="entry name" value="MetI-like"/>
</dbReference>